<keyword evidence="3" id="KW-0328">Glycosyltransferase</keyword>
<keyword evidence="4" id="KW-0808">Transferase</keyword>
<dbReference type="Pfam" id="PF14559">
    <property type="entry name" value="TPR_19"/>
    <property type="match status" value="1"/>
</dbReference>
<evidence type="ECO:0000259" key="9">
    <source>
        <dbReference type="Pfam" id="PF13231"/>
    </source>
</evidence>
<dbReference type="Proteomes" id="UP000002432">
    <property type="component" value="Chromosome"/>
</dbReference>
<feature type="transmembrane region" description="Helical" evidence="8">
    <location>
        <begin position="189"/>
        <end position="206"/>
    </location>
</feature>
<feature type="transmembrane region" description="Helical" evidence="8">
    <location>
        <begin position="112"/>
        <end position="132"/>
    </location>
</feature>
<dbReference type="eggNOG" id="COG0457">
    <property type="taxonomic scope" value="Bacteria"/>
</dbReference>
<reference evidence="10 11" key="1">
    <citation type="journal article" date="2009" name="Appl. Environ. Microbiol.">
        <title>Three genomes from the phylum Acidobacteria provide insight into the lifestyles of these microorganisms in soils.</title>
        <authorList>
            <person name="Ward N.L."/>
            <person name="Challacombe J.F."/>
            <person name="Janssen P.H."/>
            <person name="Henrissat B."/>
            <person name="Coutinho P.M."/>
            <person name="Wu M."/>
            <person name="Xie G."/>
            <person name="Haft D.H."/>
            <person name="Sait M."/>
            <person name="Badger J."/>
            <person name="Barabote R.D."/>
            <person name="Bradley B."/>
            <person name="Brettin T.S."/>
            <person name="Brinkac L.M."/>
            <person name="Bruce D."/>
            <person name="Creasy T."/>
            <person name="Daugherty S.C."/>
            <person name="Davidsen T.M."/>
            <person name="DeBoy R.T."/>
            <person name="Detter J.C."/>
            <person name="Dodson R.J."/>
            <person name="Durkin A.S."/>
            <person name="Ganapathy A."/>
            <person name="Gwinn-Giglio M."/>
            <person name="Han C.S."/>
            <person name="Khouri H."/>
            <person name="Kiss H."/>
            <person name="Kothari S.P."/>
            <person name="Madupu R."/>
            <person name="Nelson K.E."/>
            <person name="Nelson W.C."/>
            <person name="Paulsen I."/>
            <person name="Penn K."/>
            <person name="Ren Q."/>
            <person name="Rosovitz M.J."/>
            <person name="Selengut J.D."/>
            <person name="Shrivastava S."/>
            <person name="Sullivan S.A."/>
            <person name="Tapia R."/>
            <person name="Thompson L.S."/>
            <person name="Watkins K.L."/>
            <person name="Yang Q."/>
            <person name="Yu C."/>
            <person name="Zafar N."/>
            <person name="Zhou L."/>
            <person name="Kuske C.R."/>
        </authorList>
    </citation>
    <scope>NUCLEOTIDE SEQUENCE [LARGE SCALE GENOMIC DNA]</scope>
    <source>
        <strain evidence="10 11">Ellin345</strain>
    </source>
</reference>
<evidence type="ECO:0000256" key="1">
    <source>
        <dbReference type="ARBA" id="ARBA00004651"/>
    </source>
</evidence>
<dbReference type="SMART" id="SM00028">
    <property type="entry name" value="TPR"/>
    <property type="match status" value="2"/>
</dbReference>
<dbReference type="InterPro" id="IPR050297">
    <property type="entry name" value="LipidA_mod_glycosyltrf_83"/>
</dbReference>
<dbReference type="KEGG" id="aba:Acid345_1201"/>
<feature type="transmembrane region" description="Helical" evidence="8">
    <location>
        <begin position="164"/>
        <end position="182"/>
    </location>
</feature>
<name>Q1ISE6_KORVE</name>
<feature type="transmembrane region" description="Helical" evidence="8">
    <location>
        <begin position="249"/>
        <end position="270"/>
    </location>
</feature>
<protein>
    <submittedName>
        <fullName evidence="10">Tetratricopeptide repeat protein</fullName>
    </submittedName>
</protein>
<keyword evidence="2" id="KW-1003">Cell membrane</keyword>
<proteinExistence type="predicted"/>
<evidence type="ECO:0000313" key="11">
    <source>
        <dbReference type="Proteomes" id="UP000002432"/>
    </source>
</evidence>
<dbReference type="InterPro" id="IPR019734">
    <property type="entry name" value="TPR_rpt"/>
</dbReference>
<dbReference type="eggNOG" id="COG1807">
    <property type="taxonomic scope" value="Bacteria"/>
</dbReference>
<dbReference type="GO" id="GO:0016763">
    <property type="term" value="F:pentosyltransferase activity"/>
    <property type="evidence" value="ECO:0007669"/>
    <property type="project" value="TreeGrafter"/>
</dbReference>
<organism evidence="10 11">
    <name type="scientific">Koribacter versatilis (strain Ellin345)</name>
    <dbReference type="NCBI Taxonomy" id="204669"/>
    <lineage>
        <taxon>Bacteria</taxon>
        <taxon>Pseudomonadati</taxon>
        <taxon>Acidobacteriota</taxon>
        <taxon>Terriglobia</taxon>
        <taxon>Terriglobales</taxon>
        <taxon>Candidatus Korobacteraceae</taxon>
        <taxon>Candidatus Korobacter</taxon>
    </lineage>
</organism>
<dbReference type="InterPro" id="IPR011990">
    <property type="entry name" value="TPR-like_helical_dom_sf"/>
</dbReference>
<evidence type="ECO:0000256" key="7">
    <source>
        <dbReference type="ARBA" id="ARBA00023136"/>
    </source>
</evidence>
<accession>Q1ISE6</accession>
<evidence type="ECO:0000256" key="5">
    <source>
        <dbReference type="ARBA" id="ARBA00022692"/>
    </source>
</evidence>
<dbReference type="InterPro" id="IPR038731">
    <property type="entry name" value="RgtA/B/C-like"/>
</dbReference>
<keyword evidence="6 8" id="KW-1133">Transmembrane helix</keyword>
<keyword evidence="7 8" id="KW-0472">Membrane</keyword>
<evidence type="ECO:0000256" key="8">
    <source>
        <dbReference type="SAM" id="Phobius"/>
    </source>
</evidence>
<evidence type="ECO:0000313" key="10">
    <source>
        <dbReference type="EMBL" id="ABF40204.1"/>
    </source>
</evidence>
<dbReference type="OrthoDB" id="180217at2"/>
<sequence length="677" mass="75525">MPQTPRPSRRVFVVLGVVVLLGVLYLQLGLSANANSITWDEDDHIFAGYMMWKTGDFGLNPEHPPLVKLVATLPMLTMHLNQPPLQQRSFKIEAYLDGRDMLFKSGNDANAILLRVRLAAALFTVLLGLLVFLVGQEMFGTVAGFIGLALLVFDPNILAHGMEVATDTGISCFMLATVYAFYRYNKKPTIGRLLLVGLALGCTLGVKHTGILVPPMVILLAAVELFLGPRAEEGGVDHAETRSHMAKRLAVAVLAIFAITIFVVWAMYGFRYAARPDGMVLNPSLNEAIANISRPHEQWGMRMIAHYKLLPESYIAGVTDIRNMSDFYTSYVLGKSYRHGVWFYFPFAFVIKSTLALLALCVIALFAIATRKLKHGRELLFLAVPAGFYLFIAMFSRMNIGVRHILPVYAFLFVMIGGACAALIQRNRIWVYVVSFLLAYQAFVEVRIYPAYMAYANELWGGPTQTWKLLADSNVDWAQQLKRTKKYIDQNNIKDCWMIYFAYPVVDYHDYGIPCRPLPTMDQMWIGDELEVPTEIDGPLFLSAGDLTGFEFGEGHMNPYEQFKSMKPVANIDYGIYVYEGHFNIAQAAAVSHNFKAGHRLEARQYDAALAEAQQAVQLDPQMAAAHLSVAHALDGLGRKDEAKAEYQKALELAQTIQPTFQEGTANAAKEKLASLK</sequence>
<dbReference type="GO" id="GO:0005886">
    <property type="term" value="C:plasma membrane"/>
    <property type="evidence" value="ECO:0007669"/>
    <property type="project" value="UniProtKB-SubCell"/>
</dbReference>
<dbReference type="AlphaFoldDB" id="Q1ISE6"/>
<comment type="subcellular location">
    <subcellularLocation>
        <location evidence="1">Cell membrane</location>
        <topology evidence="1">Multi-pass membrane protein</topology>
    </subcellularLocation>
</comment>
<dbReference type="EMBL" id="CP000360">
    <property type="protein sequence ID" value="ABF40204.1"/>
    <property type="molecule type" value="Genomic_DNA"/>
</dbReference>
<dbReference type="PANTHER" id="PTHR33908:SF11">
    <property type="entry name" value="MEMBRANE PROTEIN"/>
    <property type="match status" value="1"/>
</dbReference>
<dbReference type="SUPFAM" id="SSF48452">
    <property type="entry name" value="TPR-like"/>
    <property type="match status" value="1"/>
</dbReference>
<dbReference type="HOGENOM" id="CLU_025132_0_0_0"/>
<dbReference type="Gene3D" id="1.25.40.10">
    <property type="entry name" value="Tetratricopeptide repeat domain"/>
    <property type="match status" value="1"/>
</dbReference>
<dbReference type="GO" id="GO:0009103">
    <property type="term" value="P:lipopolysaccharide biosynthetic process"/>
    <property type="evidence" value="ECO:0007669"/>
    <property type="project" value="UniProtKB-ARBA"/>
</dbReference>
<evidence type="ECO:0000256" key="2">
    <source>
        <dbReference type="ARBA" id="ARBA00022475"/>
    </source>
</evidence>
<gene>
    <name evidence="10" type="ordered locus">Acid345_1201</name>
</gene>
<evidence type="ECO:0000256" key="4">
    <source>
        <dbReference type="ARBA" id="ARBA00022679"/>
    </source>
</evidence>
<dbReference type="Pfam" id="PF13231">
    <property type="entry name" value="PMT_2"/>
    <property type="match status" value="1"/>
</dbReference>
<dbReference type="PANTHER" id="PTHR33908">
    <property type="entry name" value="MANNOSYLTRANSFERASE YKCB-RELATED"/>
    <property type="match status" value="1"/>
</dbReference>
<feature type="transmembrane region" description="Helical" evidence="8">
    <location>
        <begin position="139"/>
        <end position="158"/>
    </location>
</feature>
<evidence type="ECO:0000256" key="6">
    <source>
        <dbReference type="ARBA" id="ARBA00022989"/>
    </source>
</evidence>
<feature type="domain" description="Glycosyltransferase RgtA/B/C/D-like" evidence="9">
    <location>
        <begin position="115"/>
        <end position="220"/>
    </location>
</feature>
<keyword evidence="5 8" id="KW-0812">Transmembrane</keyword>
<feature type="transmembrane region" description="Helical" evidence="8">
    <location>
        <begin position="341"/>
        <end position="367"/>
    </location>
</feature>
<feature type="transmembrane region" description="Helical" evidence="8">
    <location>
        <begin position="429"/>
        <end position="449"/>
    </location>
</feature>
<dbReference type="EnsemblBacteria" id="ABF40204">
    <property type="protein sequence ID" value="ABF40204"/>
    <property type="gene ID" value="Acid345_1201"/>
</dbReference>
<feature type="transmembrane region" description="Helical" evidence="8">
    <location>
        <begin position="404"/>
        <end position="424"/>
    </location>
</feature>
<feature type="transmembrane region" description="Helical" evidence="8">
    <location>
        <begin position="12"/>
        <end position="30"/>
    </location>
</feature>
<keyword evidence="11" id="KW-1185">Reference proteome</keyword>
<dbReference type="RefSeq" id="WP_011522006.1">
    <property type="nucleotide sequence ID" value="NC_008009.1"/>
</dbReference>
<evidence type="ECO:0000256" key="3">
    <source>
        <dbReference type="ARBA" id="ARBA00022676"/>
    </source>
</evidence>
<feature type="transmembrane region" description="Helical" evidence="8">
    <location>
        <begin position="379"/>
        <end position="398"/>
    </location>
</feature>
<dbReference type="STRING" id="204669.Acid345_1201"/>
<feature type="transmembrane region" description="Helical" evidence="8">
    <location>
        <begin position="212"/>
        <end position="228"/>
    </location>
</feature>